<dbReference type="Gene3D" id="3.30.1120.90">
    <property type="entry name" value="Nucleosome assembly protein"/>
    <property type="match status" value="1"/>
</dbReference>
<dbReference type="GO" id="GO:0006334">
    <property type="term" value="P:nucleosome assembly"/>
    <property type="evidence" value="ECO:0007669"/>
    <property type="project" value="InterPro"/>
</dbReference>
<dbReference type="SUPFAM" id="SSF143113">
    <property type="entry name" value="NAP-like"/>
    <property type="match status" value="1"/>
</dbReference>
<dbReference type="InParanoid" id="A0A2K3DRG2"/>
<dbReference type="RefSeq" id="XP_042924442.1">
    <property type="nucleotide sequence ID" value="XM_043063736.1"/>
</dbReference>
<evidence type="ECO:0000256" key="2">
    <source>
        <dbReference type="ARBA" id="ARBA00023186"/>
    </source>
</evidence>
<dbReference type="Pfam" id="PF00956">
    <property type="entry name" value="NAP"/>
    <property type="match status" value="1"/>
</dbReference>
<dbReference type="Gene3D" id="1.20.5.1500">
    <property type="match status" value="1"/>
</dbReference>
<feature type="region of interest" description="Disordered" evidence="4">
    <location>
        <begin position="1"/>
        <end position="39"/>
    </location>
</feature>
<organism evidence="5 6">
    <name type="scientific">Chlamydomonas reinhardtii</name>
    <name type="common">Chlamydomonas smithii</name>
    <dbReference type="NCBI Taxonomy" id="3055"/>
    <lineage>
        <taxon>Eukaryota</taxon>
        <taxon>Viridiplantae</taxon>
        <taxon>Chlorophyta</taxon>
        <taxon>core chlorophytes</taxon>
        <taxon>Chlorophyceae</taxon>
        <taxon>CS clade</taxon>
        <taxon>Chlamydomonadales</taxon>
        <taxon>Chlamydomonadaceae</taxon>
        <taxon>Chlamydomonas</taxon>
    </lineage>
</organism>
<keyword evidence="6" id="KW-1185">Reference proteome</keyword>
<dbReference type="STRING" id="3055.A0A2K3DRG2"/>
<dbReference type="FunCoup" id="A0A2K3DRG2">
    <property type="interactions" value="1967"/>
</dbReference>
<dbReference type="KEGG" id="cre:CHLRE_06g307600v5"/>
<dbReference type="ExpressionAtlas" id="A0A2K3DRG2">
    <property type="expression patterns" value="baseline and differential"/>
</dbReference>
<dbReference type="Gramene" id="PNW83124">
    <property type="protein sequence ID" value="PNW83124"/>
    <property type="gene ID" value="CHLRE_06g307600v5"/>
</dbReference>
<accession>A0A2K3DRG2</accession>
<dbReference type="PANTHER" id="PTHR11875">
    <property type="entry name" value="TESTIS-SPECIFIC Y-ENCODED PROTEIN"/>
    <property type="match status" value="1"/>
</dbReference>
<dbReference type="GO" id="GO:0005634">
    <property type="term" value="C:nucleus"/>
    <property type="evidence" value="ECO:0000318"/>
    <property type="project" value="GO_Central"/>
</dbReference>
<feature type="compositionally biased region" description="Basic and acidic residues" evidence="4">
    <location>
        <begin position="1"/>
        <end position="12"/>
    </location>
</feature>
<reference evidence="5 6" key="1">
    <citation type="journal article" date="2007" name="Science">
        <title>The Chlamydomonas genome reveals the evolution of key animal and plant functions.</title>
        <authorList>
            <person name="Merchant S.S."/>
            <person name="Prochnik S.E."/>
            <person name="Vallon O."/>
            <person name="Harris E.H."/>
            <person name="Karpowicz S.J."/>
            <person name="Witman G.B."/>
            <person name="Terry A."/>
            <person name="Salamov A."/>
            <person name="Fritz-Laylin L.K."/>
            <person name="Marechal-Drouard L."/>
            <person name="Marshall W.F."/>
            <person name="Qu L.H."/>
            <person name="Nelson D.R."/>
            <person name="Sanderfoot A.A."/>
            <person name="Spalding M.H."/>
            <person name="Kapitonov V.V."/>
            <person name="Ren Q."/>
            <person name="Ferris P."/>
            <person name="Lindquist E."/>
            <person name="Shapiro H."/>
            <person name="Lucas S.M."/>
            <person name="Grimwood J."/>
            <person name="Schmutz J."/>
            <person name="Cardol P."/>
            <person name="Cerutti H."/>
            <person name="Chanfreau G."/>
            <person name="Chen C.L."/>
            <person name="Cognat V."/>
            <person name="Croft M.T."/>
            <person name="Dent R."/>
            <person name="Dutcher S."/>
            <person name="Fernandez E."/>
            <person name="Fukuzawa H."/>
            <person name="Gonzalez-Ballester D."/>
            <person name="Gonzalez-Halphen D."/>
            <person name="Hallmann A."/>
            <person name="Hanikenne M."/>
            <person name="Hippler M."/>
            <person name="Inwood W."/>
            <person name="Jabbari K."/>
            <person name="Kalanon M."/>
            <person name="Kuras R."/>
            <person name="Lefebvre P.A."/>
            <person name="Lemaire S.D."/>
            <person name="Lobanov A.V."/>
            <person name="Lohr M."/>
            <person name="Manuell A."/>
            <person name="Meier I."/>
            <person name="Mets L."/>
            <person name="Mittag M."/>
            <person name="Mittelmeier T."/>
            <person name="Moroney J.V."/>
            <person name="Moseley J."/>
            <person name="Napoli C."/>
            <person name="Nedelcu A.M."/>
            <person name="Niyogi K."/>
            <person name="Novoselov S.V."/>
            <person name="Paulsen I.T."/>
            <person name="Pazour G."/>
            <person name="Purton S."/>
            <person name="Ral J.P."/>
            <person name="Riano-Pachon D.M."/>
            <person name="Riekhof W."/>
            <person name="Rymarquis L."/>
            <person name="Schroda M."/>
            <person name="Stern D."/>
            <person name="Umen J."/>
            <person name="Willows R."/>
            <person name="Wilson N."/>
            <person name="Zimmer S.L."/>
            <person name="Allmer J."/>
            <person name="Balk J."/>
            <person name="Bisova K."/>
            <person name="Chen C.J."/>
            <person name="Elias M."/>
            <person name="Gendler K."/>
            <person name="Hauser C."/>
            <person name="Lamb M.R."/>
            <person name="Ledford H."/>
            <person name="Long J.C."/>
            <person name="Minagawa J."/>
            <person name="Page M.D."/>
            <person name="Pan J."/>
            <person name="Pootakham W."/>
            <person name="Roje S."/>
            <person name="Rose A."/>
            <person name="Stahlberg E."/>
            <person name="Terauchi A.M."/>
            <person name="Yang P."/>
            <person name="Ball S."/>
            <person name="Bowler C."/>
            <person name="Dieckmann C.L."/>
            <person name="Gladyshev V.N."/>
            <person name="Green P."/>
            <person name="Jorgensen R."/>
            <person name="Mayfield S."/>
            <person name="Mueller-Roeber B."/>
            <person name="Rajamani S."/>
            <person name="Sayre R.T."/>
            <person name="Brokstein P."/>
            <person name="Dubchak I."/>
            <person name="Goodstein D."/>
            <person name="Hornick L."/>
            <person name="Huang Y.W."/>
            <person name="Jhaveri J."/>
            <person name="Luo Y."/>
            <person name="Martinez D."/>
            <person name="Ngau W.C."/>
            <person name="Otillar B."/>
            <person name="Poliakov A."/>
            <person name="Porter A."/>
            <person name="Szajkowski L."/>
            <person name="Werner G."/>
            <person name="Zhou K."/>
            <person name="Grigoriev I.V."/>
            <person name="Rokhsar D.S."/>
            <person name="Grossman A.R."/>
        </authorList>
    </citation>
    <scope>NUCLEOTIDE SEQUENCE [LARGE SCALE GENOMIC DNA]</scope>
    <source>
        <strain evidence="6">CC-503</strain>
    </source>
</reference>
<dbReference type="InterPro" id="IPR037231">
    <property type="entry name" value="NAP-like_sf"/>
</dbReference>
<dbReference type="Proteomes" id="UP000006906">
    <property type="component" value="Chromosome 6"/>
</dbReference>
<proteinExistence type="inferred from homology"/>
<evidence type="ECO:0000256" key="1">
    <source>
        <dbReference type="ARBA" id="ARBA00009947"/>
    </source>
</evidence>
<dbReference type="GO" id="GO:0000724">
    <property type="term" value="P:double-strand break repair via homologous recombination"/>
    <property type="evidence" value="ECO:0007669"/>
    <property type="project" value="UniProtKB-ARBA"/>
</dbReference>
<evidence type="ECO:0000313" key="6">
    <source>
        <dbReference type="Proteomes" id="UP000006906"/>
    </source>
</evidence>
<evidence type="ECO:0008006" key="7">
    <source>
        <dbReference type="Google" id="ProtNLM"/>
    </source>
</evidence>
<name>A0A2K3DRG2_CHLRE</name>
<evidence type="ECO:0000256" key="4">
    <source>
        <dbReference type="SAM" id="MobiDB-lite"/>
    </source>
</evidence>
<dbReference type="AlphaFoldDB" id="A0A2K3DRG2"/>
<evidence type="ECO:0000256" key="3">
    <source>
        <dbReference type="RuleBase" id="RU003876"/>
    </source>
</evidence>
<dbReference type="OMA" id="PGKEFPN"/>
<dbReference type="GO" id="GO:0003682">
    <property type="term" value="F:chromatin binding"/>
    <property type="evidence" value="ECO:0000318"/>
    <property type="project" value="GO_Central"/>
</dbReference>
<dbReference type="GeneID" id="5716856"/>
<evidence type="ECO:0000313" key="5">
    <source>
        <dbReference type="EMBL" id="PNW83124.1"/>
    </source>
</evidence>
<dbReference type="EMBL" id="CM008967">
    <property type="protein sequence ID" value="PNW83124.1"/>
    <property type="molecule type" value="Genomic_DNA"/>
</dbReference>
<dbReference type="InterPro" id="IPR002164">
    <property type="entry name" value="NAP_family"/>
</dbReference>
<sequence length="307" mass="33402">MSAEPSPKRLKVDDEEGVDEGAPAENGAADWAPEAAEDSVAAELEDCQRALDKVNDEASDRVLAVEQEYNKKRRPIYAQRAEIIQKVPLFWQRTLLSHPTLADQLTDDDSQVLEFLVELDVVDFDDIKSGFKVVLTFAPNNTHFSDRTLVKAFHYGDDGKVTIEPAVIHWNEGYAPFPESGGPSYFFFEWMTIAEAVGEGTPDEVAEVLKDEIWPNPVKYFLNGEVEPAAYEQADLDEGLLEGEEFDEMAVGLEEAGEGEEAGGLEAGEGEEGDALYDEAAGEGELAGEGEEGFADDGGGEGEEGDA</sequence>
<feature type="region of interest" description="Disordered" evidence="4">
    <location>
        <begin position="254"/>
        <end position="307"/>
    </location>
</feature>
<dbReference type="GO" id="GO:0042393">
    <property type="term" value="F:histone binding"/>
    <property type="evidence" value="ECO:0000318"/>
    <property type="project" value="GO_Central"/>
</dbReference>
<dbReference type="PaxDb" id="3055-EDP05102"/>
<dbReference type="OrthoDB" id="19419at2759"/>
<protein>
    <recommendedName>
        <fullName evidence="7">Nucleosome assembly protein</fullName>
    </recommendedName>
</protein>
<feature type="compositionally biased region" description="Acidic residues" evidence="4">
    <location>
        <begin position="255"/>
        <end position="307"/>
    </location>
</feature>
<keyword evidence="2" id="KW-0143">Chaperone</keyword>
<comment type="similarity">
    <text evidence="1 3">Belongs to the nucleosome assembly protein (NAP) family.</text>
</comment>
<gene>
    <name evidence="5" type="ORF">CHLRE_06g307600v5</name>
</gene>
<dbReference type="GO" id="GO:0000785">
    <property type="term" value="C:chromatin"/>
    <property type="evidence" value="ECO:0000318"/>
    <property type="project" value="GO_Central"/>
</dbReference>